<gene>
    <name evidence="5" type="ORF">UFOVP1122_12</name>
</gene>
<dbReference type="InterPro" id="IPR006528">
    <property type="entry name" value="Phage_head_morphogenesis_dom"/>
</dbReference>
<keyword evidence="1" id="KW-0118">Viral capsid assembly</keyword>
<evidence type="ECO:0000259" key="4">
    <source>
        <dbReference type="Pfam" id="PF04233"/>
    </source>
</evidence>
<dbReference type="EMBL" id="LR797061">
    <property type="protein sequence ID" value="CAB4184545.1"/>
    <property type="molecule type" value="Genomic_DNA"/>
</dbReference>
<evidence type="ECO:0000256" key="1">
    <source>
        <dbReference type="ARBA" id="ARBA00022950"/>
    </source>
</evidence>
<feature type="domain" description="Phage head morphogenesis" evidence="4">
    <location>
        <begin position="516"/>
        <end position="634"/>
    </location>
</feature>
<dbReference type="InterPro" id="IPR006427">
    <property type="entry name" value="Portal_HK97"/>
</dbReference>
<sequence>MNWKFWETKESAVARSLVTLGLGSAGWSANTGISLARNGYMLNPDAYACVSLIASNIRQIDPLLYREGRDEHIDLPDSHPAYRLLARPNERQDWAAFVEAIASNLLIYGNAYIEAASDTRGAPRFLYALRPDRMTINSTRSGEVADYDYQGPIARITLPAESVGHIRFFHPDDDWYGFSPMAAAMAVIDQENDAHELNKRVLKNQGRPSGGLFTERSLTDDQFNRLKGEALEAFTGRNYGKPGLFEGGFKWQEMGLSPSALGMWDGLRVHKRTIASIFHVPPELIGDTDSKTFSNFREARKGLYTEAVIPLLTLITGFLNHWLMPRFGAGISIGFDKDRVDALAEDRESAWRRTENLYVAGVISREEARAELGFDAGAGGTYITDATVAKSDEEIIWKSFDDRRRRFEIQARRVIEDAFGRERELVIAAAKNGNIAAIDQAVKDNAQAWADAYAGIVRRVASDFATETTNDLKAQGGRFDTKAVSDVWLAAVLQWVRDTTAEKVEGIGDTTRELLKTDISRALLEGASTFNLQRIIAASYASFTDYRAERIARTEVVAASNLGSVAAAQATGLTLRKKWLATPDPRIRDSHRAVNGQTRDLKEAFSVAGSRLMFPGDSSMGAAAAQVINCRCTQTYEVVE</sequence>
<dbReference type="NCBIfam" id="TIGR01537">
    <property type="entry name" value="portal_HK97"/>
    <property type="match status" value="1"/>
</dbReference>
<keyword evidence="3" id="KW-0231">Viral genome packaging</keyword>
<evidence type="ECO:0000256" key="3">
    <source>
        <dbReference type="ARBA" id="ARBA00023219"/>
    </source>
</evidence>
<name>A0A6J5QUP1_9CAUD</name>
<dbReference type="InterPro" id="IPR006944">
    <property type="entry name" value="Phage/GTA_portal"/>
</dbReference>
<keyword evidence="2" id="KW-1160">Virus entry into host cell</keyword>
<evidence type="ECO:0000313" key="5">
    <source>
        <dbReference type="EMBL" id="CAB4184545.1"/>
    </source>
</evidence>
<accession>A0A6J5QUP1</accession>
<reference evidence="5" key="1">
    <citation type="submission" date="2020-05" db="EMBL/GenBank/DDBJ databases">
        <authorList>
            <person name="Chiriac C."/>
            <person name="Salcher M."/>
            <person name="Ghai R."/>
            <person name="Kavagutti S V."/>
        </authorList>
    </citation>
    <scope>NUCLEOTIDE SEQUENCE</scope>
</reference>
<organism evidence="5">
    <name type="scientific">uncultured Caudovirales phage</name>
    <dbReference type="NCBI Taxonomy" id="2100421"/>
    <lineage>
        <taxon>Viruses</taxon>
        <taxon>Duplodnaviria</taxon>
        <taxon>Heunggongvirae</taxon>
        <taxon>Uroviricota</taxon>
        <taxon>Caudoviricetes</taxon>
        <taxon>Peduoviridae</taxon>
        <taxon>Maltschvirus</taxon>
        <taxon>Maltschvirus maltsch</taxon>
    </lineage>
</organism>
<evidence type="ECO:0000256" key="2">
    <source>
        <dbReference type="ARBA" id="ARBA00023009"/>
    </source>
</evidence>
<keyword evidence="2" id="KW-1171">Viral genome ejection through host cell envelope</keyword>
<keyword evidence="2" id="KW-1162">Viral penetration into host cytoplasm</keyword>
<dbReference type="Pfam" id="PF04233">
    <property type="entry name" value="Phage_Mu_F"/>
    <property type="match status" value="1"/>
</dbReference>
<protein>
    <submittedName>
        <fullName evidence="5">COG4695 Phage-related protein</fullName>
    </submittedName>
</protein>
<dbReference type="Pfam" id="PF04860">
    <property type="entry name" value="Phage_portal"/>
    <property type="match status" value="1"/>
</dbReference>
<proteinExistence type="predicted"/>
<keyword evidence="1" id="KW-1188">Viral release from host cell</keyword>